<dbReference type="AlphaFoldDB" id="M5IPG3"/>
<evidence type="ECO:0000313" key="2">
    <source>
        <dbReference type="Proteomes" id="UP000011939"/>
    </source>
</evidence>
<dbReference type="EMBL" id="AMZQ01000011">
    <property type="protein sequence ID" value="EKU10601.1"/>
    <property type="molecule type" value="Genomic_DNA"/>
</dbReference>
<comment type="caution">
    <text evidence="1">The sequence shown here is derived from an EMBL/GenBank/DDBJ whole genome shotgun (WGS) entry which is preliminary data.</text>
</comment>
<reference evidence="1 2" key="1">
    <citation type="journal article" date="2013" name="Genome Announc.">
        <title>Genome Sequence of Campylobacter showae UNSWCD, Isolated from a Patient with Crohn's Disease.</title>
        <authorList>
            <person name="Tay A.P."/>
            <person name="Kaakoush N.O."/>
            <person name="Deshpande N.P."/>
            <person name="Chen Z."/>
            <person name="Mitchell H."/>
            <person name="Wilkins M.R."/>
        </authorList>
    </citation>
    <scope>NUCLEOTIDE SEQUENCE [LARGE SCALE GENOMIC DNA]</scope>
    <source>
        <strain evidence="1 2">CSUNSWCD</strain>
    </source>
</reference>
<proteinExistence type="predicted"/>
<dbReference type="Proteomes" id="UP000011939">
    <property type="component" value="Unassembled WGS sequence"/>
</dbReference>
<gene>
    <name evidence="1" type="ORF">CSUNSWCD_675</name>
</gene>
<accession>M5IPG3</accession>
<dbReference type="STRING" id="1244083.CSUNSWCD_675"/>
<sequence>MQFNPNFKAVLNLLVNSSLIKFKLARKSKIKDAVKFKAKFKQSKFYKTYQIYHAPQI</sequence>
<organism evidence="1 2">
    <name type="scientific">Campylobacter showae CSUNSWCD</name>
    <dbReference type="NCBI Taxonomy" id="1244083"/>
    <lineage>
        <taxon>Bacteria</taxon>
        <taxon>Pseudomonadati</taxon>
        <taxon>Campylobacterota</taxon>
        <taxon>Epsilonproteobacteria</taxon>
        <taxon>Campylobacterales</taxon>
        <taxon>Campylobacteraceae</taxon>
        <taxon>Campylobacter</taxon>
    </lineage>
</organism>
<dbReference type="PATRIC" id="fig|1244083.3.peg.1918"/>
<protein>
    <submittedName>
        <fullName evidence="1">Uncharacterized protein</fullName>
    </submittedName>
</protein>
<evidence type="ECO:0000313" key="1">
    <source>
        <dbReference type="EMBL" id="EKU10601.1"/>
    </source>
</evidence>
<name>M5IPG3_9BACT</name>